<reference evidence="3" key="2">
    <citation type="submission" date="2025-09" db="UniProtKB">
        <authorList>
            <consortium name="Ensembl"/>
        </authorList>
    </citation>
    <scope>IDENTIFICATION</scope>
</reference>
<dbReference type="Gene3D" id="3.10.100.10">
    <property type="entry name" value="Mannose-Binding Protein A, subunit A"/>
    <property type="match status" value="1"/>
</dbReference>
<dbReference type="InterPro" id="IPR050828">
    <property type="entry name" value="C-type_lectin/matrix_domain"/>
</dbReference>
<dbReference type="GeneTree" id="ENSGT01020000230673"/>
<dbReference type="Pfam" id="PF00059">
    <property type="entry name" value="Lectin_C"/>
    <property type="match status" value="1"/>
</dbReference>
<dbReference type="PANTHER" id="PTHR45710:SF26">
    <property type="entry name" value="RH26557P"/>
    <property type="match status" value="1"/>
</dbReference>
<proteinExistence type="predicted"/>
<dbReference type="GO" id="GO:0005886">
    <property type="term" value="C:plasma membrane"/>
    <property type="evidence" value="ECO:0007669"/>
    <property type="project" value="UniProtKB-SubCell"/>
</dbReference>
<dbReference type="STRING" id="48699.ENSPLAP00000023465"/>
<protein>
    <recommendedName>
        <fullName evidence="2">C-type lectin domain-containing protein</fullName>
    </recommendedName>
</protein>
<accession>A0A3B3VCG2</accession>
<dbReference type="InterPro" id="IPR016187">
    <property type="entry name" value="CTDL_fold"/>
</dbReference>
<reference evidence="3" key="1">
    <citation type="submission" date="2025-08" db="UniProtKB">
        <authorList>
            <consortium name="Ensembl"/>
        </authorList>
    </citation>
    <scope>IDENTIFICATION</scope>
</reference>
<evidence type="ECO:0000256" key="1">
    <source>
        <dbReference type="ARBA" id="ARBA00004401"/>
    </source>
</evidence>
<feature type="domain" description="C-type lectin" evidence="2">
    <location>
        <begin position="95"/>
        <end position="166"/>
    </location>
</feature>
<evidence type="ECO:0000313" key="4">
    <source>
        <dbReference type="Proteomes" id="UP000261500"/>
    </source>
</evidence>
<comment type="subcellular location">
    <subcellularLocation>
        <location evidence="1">Cell membrane</location>
        <topology evidence="1">Single-pass type II membrane protein</topology>
    </subcellularLocation>
</comment>
<name>A0A3B3VCG2_9TELE</name>
<dbReference type="SUPFAM" id="SSF56436">
    <property type="entry name" value="C-type lectin-like"/>
    <property type="match status" value="1"/>
</dbReference>
<dbReference type="PROSITE" id="PS50041">
    <property type="entry name" value="C_TYPE_LECTIN_2"/>
    <property type="match status" value="1"/>
</dbReference>
<dbReference type="PANTHER" id="PTHR45710">
    <property type="entry name" value="C-TYPE LECTIN DOMAIN-CONTAINING PROTEIN 180"/>
    <property type="match status" value="1"/>
</dbReference>
<evidence type="ECO:0000259" key="2">
    <source>
        <dbReference type="PROSITE" id="PS50041"/>
    </source>
</evidence>
<evidence type="ECO:0000313" key="3">
    <source>
        <dbReference type="Ensembl" id="ENSPLAP00000023465.1"/>
    </source>
</evidence>
<organism evidence="3 4">
    <name type="scientific">Poecilia latipinna</name>
    <name type="common">sailfin molly</name>
    <dbReference type="NCBI Taxonomy" id="48699"/>
    <lineage>
        <taxon>Eukaryota</taxon>
        <taxon>Metazoa</taxon>
        <taxon>Chordata</taxon>
        <taxon>Craniata</taxon>
        <taxon>Vertebrata</taxon>
        <taxon>Euteleostomi</taxon>
        <taxon>Actinopterygii</taxon>
        <taxon>Neopterygii</taxon>
        <taxon>Teleostei</taxon>
        <taxon>Neoteleostei</taxon>
        <taxon>Acanthomorphata</taxon>
        <taxon>Ovalentaria</taxon>
        <taxon>Atherinomorphae</taxon>
        <taxon>Cyprinodontiformes</taxon>
        <taxon>Poeciliidae</taxon>
        <taxon>Poeciliinae</taxon>
        <taxon>Poecilia</taxon>
    </lineage>
</organism>
<dbReference type="SMART" id="SM00034">
    <property type="entry name" value="CLECT"/>
    <property type="match status" value="1"/>
</dbReference>
<dbReference type="Proteomes" id="UP000261500">
    <property type="component" value="Unplaced"/>
</dbReference>
<sequence>YFDYRNIKNTHRDGFCVCVCNHTSVNQILFVWHISAARHFKPIQVIGSDRPSRVFRIRVGSRKSDQSMCYLYLSVLSLFLMGPGCKPCLQDWIIFKKKCYLFYDEPAPWKTWEQSRRFCQDRRADLVVIDDLEEQEFVNKHINHDKHNGYWMGLQHLNSKWTWVDGRNKKQRLNTQVCRAKVFHICSIRGG</sequence>
<keyword evidence="4" id="KW-1185">Reference proteome</keyword>
<dbReference type="InterPro" id="IPR016186">
    <property type="entry name" value="C-type_lectin-like/link_sf"/>
</dbReference>
<dbReference type="Ensembl" id="ENSPLAT00000005866.1">
    <property type="protein sequence ID" value="ENSPLAP00000023465.1"/>
    <property type="gene ID" value="ENSPLAG00000008861.1"/>
</dbReference>
<dbReference type="InterPro" id="IPR001304">
    <property type="entry name" value="C-type_lectin-like"/>
</dbReference>
<dbReference type="AlphaFoldDB" id="A0A3B3VCG2"/>